<keyword evidence="3" id="KW-0732">Signal</keyword>
<evidence type="ECO:0000256" key="3">
    <source>
        <dbReference type="ARBA" id="ARBA00022729"/>
    </source>
</evidence>
<keyword evidence="4 7" id="KW-0378">Hydrolase</keyword>
<dbReference type="GO" id="GO:0008800">
    <property type="term" value="F:beta-lactamase activity"/>
    <property type="evidence" value="ECO:0007669"/>
    <property type="project" value="UniProtKB-UniRule"/>
</dbReference>
<name>A0A839DQD9_9PSEU</name>
<evidence type="ECO:0000259" key="9">
    <source>
        <dbReference type="Pfam" id="PF00905"/>
    </source>
</evidence>
<dbReference type="SUPFAM" id="SSF56519">
    <property type="entry name" value="Penicillin binding protein dimerisation domain"/>
    <property type="match status" value="1"/>
</dbReference>
<evidence type="ECO:0000256" key="1">
    <source>
        <dbReference type="ARBA" id="ARBA00007898"/>
    </source>
</evidence>
<keyword evidence="5 7" id="KW-0046">Antibiotic resistance</keyword>
<dbReference type="InterPro" id="IPR036138">
    <property type="entry name" value="PBP_dimer_sf"/>
</dbReference>
<dbReference type="Pfam" id="PF05223">
    <property type="entry name" value="MecA_N"/>
    <property type="match status" value="1"/>
</dbReference>
<organism evidence="11 12">
    <name type="scientific">Halosaccharopolyspora lacisalsi</name>
    <dbReference type="NCBI Taxonomy" id="1000566"/>
    <lineage>
        <taxon>Bacteria</taxon>
        <taxon>Bacillati</taxon>
        <taxon>Actinomycetota</taxon>
        <taxon>Actinomycetes</taxon>
        <taxon>Pseudonocardiales</taxon>
        <taxon>Pseudonocardiaceae</taxon>
        <taxon>Halosaccharopolyspora</taxon>
    </lineage>
</organism>
<comment type="caution">
    <text evidence="11">The sequence shown here is derived from an EMBL/GenBank/DDBJ whole genome shotgun (WGS) entry which is preliminary data.</text>
</comment>
<dbReference type="InterPro" id="IPR050515">
    <property type="entry name" value="Beta-lactam/transpept"/>
</dbReference>
<evidence type="ECO:0000256" key="5">
    <source>
        <dbReference type="ARBA" id="ARBA00023251"/>
    </source>
</evidence>
<evidence type="ECO:0000259" key="10">
    <source>
        <dbReference type="Pfam" id="PF05223"/>
    </source>
</evidence>
<dbReference type="EC" id="3.5.2.6" evidence="2 7"/>
<reference evidence="11 12" key="1">
    <citation type="submission" date="2020-07" db="EMBL/GenBank/DDBJ databases">
        <title>Sequencing the genomes of 1000 actinobacteria strains.</title>
        <authorList>
            <person name="Klenk H.-P."/>
        </authorList>
    </citation>
    <scope>NUCLEOTIDE SEQUENCE [LARGE SCALE GENOMIC DNA]</scope>
    <source>
        <strain evidence="11 12">DSM 45975</strain>
    </source>
</reference>
<accession>A0A839DQD9</accession>
<dbReference type="Gene3D" id="3.40.710.10">
    <property type="entry name" value="DD-peptidase/beta-lactamase superfamily"/>
    <property type="match status" value="1"/>
</dbReference>
<evidence type="ECO:0000313" key="11">
    <source>
        <dbReference type="EMBL" id="MBA8823283.1"/>
    </source>
</evidence>
<dbReference type="Pfam" id="PF00905">
    <property type="entry name" value="Transpeptidase"/>
    <property type="match status" value="1"/>
</dbReference>
<evidence type="ECO:0000256" key="6">
    <source>
        <dbReference type="PIRSR" id="PIRSR602137-50"/>
    </source>
</evidence>
<sequence length="595" mass="62424">MSVLSGLLLLLPVAGCGLVDSGPSAKDVAAAFLASFASGNNAAAADRTDAPETARRLLDTTREELSPKSVSASVTGVDEGSDQQSTKARFDVSWRFGQGRVWKYSGSMELNEGKRGWKVHWRPSVIHPKLAAQQTLDFREQHPKPAPILGRNGVRMMGPEELVRVTVVPGQVGGDLPGVAEKLASGLEEVAPSVTSKGIVDGAKATPPDQAYTVVTLRRADYGKVKSRIYELPGVRFPTTTQLVSSEQNYGSQVLPGVAEHLDERVHGTAGWSVVTRNVAGAEVRTLHKVPPKPAEAVKTTLDDRVQRAAEKAVDPIGKSAMIVAMQPSSGDLLTVAQNAAADRAGAVSLTGQYPPGSTFKIVTALAALETGRMNLDTPVECPGTTVIGNRLIPNSHEFDLGTVPLRTAFAQSCNTTFAHIAADLPSGALSKAAKQLGLGADFVTPGITTITGEVPTTDDRIQRAANGFGQGTVLASPFGMALVTSSVMRGEMVTPKLIRGEKTETGASPSAPSRSSLDQLRTMMREVVTGGTATELKGMGEVAGKTGTAQFGDGTRSHGWFVGYRGDMAFAVLVTDAGSSERAVAVARSFLENT</sequence>
<dbReference type="GO" id="GO:0005886">
    <property type="term" value="C:plasma membrane"/>
    <property type="evidence" value="ECO:0007669"/>
    <property type="project" value="TreeGrafter"/>
</dbReference>
<dbReference type="PANTHER" id="PTHR30627">
    <property type="entry name" value="PEPTIDOGLYCAN D,D-TRANSPEPTIDASE"/>
    <property type="match status" value="1"/>
</dbReference>
<evidence type="ECO:0000313" key="12">
    <source>
        <dbReference type="Proteomes" id="UP000569329"/>
    </source>
</evidence>
<protein>
    <recommendedName>
        <fullName evidence="2 7">Beta-lactamase</fullName>
        <ecNumber evidence="2 7">3.5.2.6</ecNumber>
    </recommendedName>
</protein>
<evidence type="ECO:0000256" key="4">
    <source>
        <dbReference type="ARBA" id="ARBA00022801"/>
    </source>
</evidence>
<dbReference type="EMBL" id="JACGWZ010000001">
    <property type="protein sequence ID" value="MBA8823283.1"/>
    <property type="molecule type" value="Genomic_DNA"/>
</dbReference>
<feature type="domain" description="Penicillin-binding protein transpeptidase" evidence="9">
    <location>
        <begin position="322"/>
        <end position="588"/>
    </location>
</feature>
<comment type="similarity">
    <text evidence="1 7">Belongs to the class-D beta-lactamase family.</text>
</comment>
<comment type="catalytic activity">
    <reaction evidence="7">
        <text>a beta-lactam + H2O = a substituted beta-amino acid</text>
        <dbReference type="Rhea" id="RHEA:20401"/>
        <dbReference type="ChEBI" id="CHEBI:15377"/>
        <dbReference type="ChEBI" id="CHEBI:35627"/>
        <dbReference type="ChEBI" id="CHEBI:140347"/>
        <dbReference type="EC" id="3.5.2.6"/>
    </reaction>
</comment>
<dbReference type="AlphaFoldDB" id="A0A839DQD9"/>
<dbReference type="InterPro" id="IPR002137">
    <property type="entry name" value="Beta-lactam_class-D_AS"/>
</dbReference>
<dbReference type="SUPFAM" id="SSF56601">
    <property type="entry name" value="beta-lactamase/transpeptidase-like"/>
    <property type="match status" value="1"/>
</dbReference>
<evidence type="ECO:0000256" key="8">
    <source>
        <dbReference type="SAM" id="MobiDB-lite"/>
    </source>
</evidence>
<dbReference type="Proteomes" id="UP000569329">
    <property type="component" value="Unassembled WGS sequence"/>
</dbReference>
<evidence type="ECO:0000256" key="2">
    <source>
        <dbReference type="ARBA" id="ARBA00012865"/>
    </source>
</evidence>
<dbReference type="GO" id="GO:0008658">
    <property type="term" value="F:penicillin binding"/>
    <property type="evidence" value="ECO:0007669"/>
    <property type="project" value="InterPro"/>
</dbReference>
<keyword evidence="12" id="KW-1185">Reference proteome</keyword>
<feature type="region of interest" description="Disordered" evidence="8">
    <location>
        <begin position="62"/>
        <end position="84"/>
    </location>
</feature>
<dbReference type="GO" id="GO:0071972">
    <property type="term" value="F:peptidoglycan L,D-transpeptidase activity"/>
    <property type="evidence" value="ECO:0007669"/>
    <property type="project" value="TreeGrafter"/>
</dbReference>
<feature type="domain" description="NTF2-like N-terminal transpeptidase" evidence="10">
    <location>
        <begin position="24"/>
        <end position="134"/>
    </location>
</feature>
<dbReference type="InterPro" id="IPR012338">
    <property type="entry name" value="Beta-lactam/transpept-like"/>
</dbReference>
<dbReference type="GO" id="GO:0017001">
    <property type="term" value="P:antibiotic catabolic process"/>
    <property type="evidence" value="ECO:0007669"/>
    <property type="project" value="InterPro"/>
</dbReference>
<feature type="modified residue" description="N6-carboxylysine" evidence="6">
    <location>
        <position position="361"/>
    </location>
</feature>
<dbReference type="PANTHER" id="PTHR30627:SF24">
    <property type="entry name" value="PENICILLIN-BINDING PROTEIN 4B"/>
    <property type="match status" value="1"/>
</dbReference>
<dbReference type="InterPro" id="IPR007887">
    <property type="entry name" value="MecA_N"/>
</dbReference>
<evidence type="ECO:0000256" key="7">
    <source>
        <dbReference type="RuleBase" id="RU361140"/>
    </source>
</evidence>
<dbReference type="GO" id="GO:0046677">
    <property type="term" value="P:response to antibiotic"/>
    <property type="evidence" value="ECO:0007669"/>
    <property type="project" value="UniProtKB-UniRule"/>
</dbReference>
<proteinExistence type="inferred from homology"/>
<gene>
    <name evidence="11" type="ORF">FHX42_000612</name>
</gene>
<dbReference type="InterPro" id="IPR001460">
    <property type="entry name" value="PCN-bd_Tpept"/>
</dbReference>
<dbReference type="GO" id="GO:0071555">
    <property type="term" value="P:cell wall organization"/>
    <property type="evidence" value="ECO:0007669"/>
    <property type="project" value="TreeGrafter"/>
</dbReference>
<feature type="active site" description="Acyl-ester intermediate" evidence="6">
    <location>
        <position position="358"/>
    </location>
</feature>
<dbReference type="PROSITE" id="PS00337">
    <property type="entry name" value="BETA_LACTAMASE_D"/>
    <property type="match status" value="1"/>
</dbReference>